<organism evidence="5 6">
    <name type="scientific">Biomphalaria glabrata</name>
    <name type="common">Bloodfluke planorb</name>
    <name type="synonym">Freshwater snail</name>
    <dbReference type="NCBI Taxonomy" id="6526"/>
    <lineage>
        <taxon>Eukaryota</taxon>
        <taxon>Metazoa</taxon>
        <taxon>Spiralia</taxon>
        <taxon>Lophotrochozoa</taxon>
        <taxon>Mollusca</taxon>
        <taxon>Gastropoda</taxon>
        <taxon>Heterobranchia</taxon>
        <taxon>Euthyneura</taxon>
        <taxon>Panpulmonata</taxon>
        <taxon>Hygrophila</taxon>
        <taxon>Lymnaeoidea</taxon>
        <taxon>Planorbidae</taxon>
        <taxon>Biomphalaria</taxon>
    </lineage>
</organism>
<evidence type="ECO:0000256" key="3">
    <source>
        <dbReference type="SAM" id="SignalP"/>
    </source>
</evidence>
<protein>
    <submittedName>
        <fullName evidence="6">Uncharacterized protein LOC106071301 isoform X2</fullName>
    </submittedName>
</protein>
<feature type="signal peptide" evidence="3">
    <location>
        <begin position="1"/>
        <end position="25"/>
    </location>
</feature>
<dbReference type="InterPro" id="IPR035976">
    <property type="entry name" value="Sushi/SCR/CCP_sf"/>
</dbReference>
<reference evidence="6" key="1">
    <citation type="submission" date="2025-08" db="UniProtKB">
        <authorList>
            <consortium name="RefSeq"/>
        </authorList>
    </citation>
    <scope>IDENTIFICATION</scope>
</reference>
<comment type="caution">
    <text evidence="2">Lacks conserved residue(s) required for the propagation of feature annotation.</text>
</comment>
<sequence>MTIEEIWKTFCFGLLLTSVLINAWSDEVINSKRNVETDMCPTPPAPRNGAVHCEYSDALQIQIFCTITCNSGYIFNTKFHNVTDYVFPCDVATGFYDTVSTPGCILKPGTTMVPPLG</sequence>
<evidence type="ECO:0000313" key="6">
    <source>
        <dbReference type="RefSeq" id="XP_055898391.1"/>
    </source>
</evidence>
<feature type="domain" description="Sushi" evidence="4">
    <location>
        <begin position="38"/>
        <end position="106"/>
    </location>
</feature>
<accession>A0A9W3BG22</accession>
<gene>
    <name evidence="6" type="primary">LOC106071301</name>
</gene>
<proteinExistence type="predicted"/>
<dbReference type="GeneID" id="106071301"/>
<evidence type="ECO:0000259" key="4">
    <source>
        <dbReference type="PROSITE" id="PS50923"/>
    </source>
</evidence>
<name>A0A9W3BG22_BIOGL</name>
<keyword evidence="3" id="KW-0732">Signal</keyword>
<evidence type="ECO:0000256" key="1">
    <source>
        <dbReference type="ARBA" id="ARBA00023157"/>
    </source>
</evidence>
<dbReference type="AlphaFoldDB" id="A0A9W3BG22"/>
<dbReference type="PROSITE" id="PS50923">
    <property type="entry name" value="SUSHI"/>
    <property type="match status" value="1"/>
</dbReference>
<evidence type="ECO:0000313" key="5">
    <source>
        <dbReference type="Proteomes" id="UP001165740"/>
    </source>
</evidence>
<dbReference type="Proteomes" id="UP001165740">
    <property type="component" value="Chromosome 9"/>
</dbReference>
<feature type="chain" id="PRO_5040749340" evidence="3">
    <location>
        <begin position="26"/>
        <end position="117"/>
    </location>
</feature>
<evidence type="ECO:0000256" key="2">
    <source>
        <dbReference type="PROSITE-ProRule" id="PRU00302"/>
    </source>
</evidence>
<dbReference type="SUPFAM" id="SSF57535">
    <property type="entry name" value="Complement control module/SCR domain"/>
    <property type="match status" value="1"/>
</dbReference>
<dbReference type="Gene3D" id="2.10.70.10">
    <property type="entry name" value="Complement Module, domain 1"/>
    <property type="match status" value="1"/>
</dbReference>
<keyword evidence="5" id="KW-1185">Reference proteome</keyword>
<dbReference type="RefSeq" id="XP_055898391.1">
    <property type="nucleotide sequence ID" value="XM_056042416.1"/>
</dbReference>
<keyword evidence="2" id="KW-0768">Sushi</keyword>
<dbReference type="InterPro" id="IPR000436">
    <property type="entry name" value="Sushi_SCR_CCP_dom"/>
</dbReference>
<keyword evidence="1" id="KW-1015">Disulfide bond</keyword>